<dbReference type="eggNOG" id="COG0457">
    <property type="taxonomic scope" value="Bacteria"/>
</dbReference>
<proteinExistence type="predicted"/>
<keyword evidence="4" id="KW-1185">Reference proteome</keyword>
<evidence type="ECO:0000313" key="3">
    <source>
        <dbReference type="EMBL" id="EDX76861.1"/>
    </source>
</evidence>
<dbReference type="RefSeq" id="WP_006099819.1">
    <property type="nucleotide sequence ID" value="NZ_DS989845.1"/>
</dbReference>
<accession>B4VMV1</accession>
<dbReference type="Pfam" id="PF14332">
    <property type="entry name" value="DUF4388"/>
    <property type="match status" value="2"/>
</dbReference>
<dbReference type="InterPro" id="IPR025497">
    <property type="entry name" value="PatA-like_N"/>
</dbReference>
<evidence type="ECO:0000313" key="4">
    <source>
        <dbReference type="Proteomes" id="UP000003835"/>
    </source>
</evidence>
<dbReference type="OrthoDB" id="424057at2"/>
<protein>
    <recommendedName>
        <fullName evidence="2">PatA-like N-terminal domain-containing protein</fullName>
    </recommendedName>
</protein>
<dbReference type="EMBL" id="DS989845">
    <property type="protein sequence ID" value="EDX76861.1"/>
    <property type="molecule type" value="Genomic_DNA"/>
</dbReference>
<reference evidence="3 4" key="1">
    <citation type="submission" date="2008-07" db="EMBL/GenBank/DDBJ databases">
        <authorList>
            <person name="Tandeau de Marsac N."/>
            <person name="Ferriera S."/>
            <person name="Johnson J."/>
            <person name="Kravitz S."/>
            <person name="Beeson K."/>
            <person name="Sutton G."/>
            <person name="Rogers Y.-H."/>
            <person name="Friedman R."/>
            <person name="Frazier M."/>
            <person name="Venter J.C."/>
        </authorList>
    </citation>
    <scope>NUCLEOTIDE SEQUENCE [LARGE SCALE GENOMIC DNA]</scope>
    <source>
        <strain evidence="3 4">PCC 7420</strain>
    </source>
</reference>
<evidence type="ECO:0000259" key="2">
    <source>
        <dbReference type="Pfam" id="PF14332"/>
    </source>
</evidence>
<feature type="domain" description="PatA-like N-terminal" evidence="2">
    <location>
        <begin position="112"/>
        <end position="236"/>
    </location>
</feature>
<feature type="compositionally biased region" description="Polar residues" evidence="1">
    <location>
        <begin position="85"/>
        <end position="96"/>
    </location>
</feature>
<dbReference type="AlphaFoldDB" id="B4VMV1"/>
<gene>
    <name evidence="3" type="ORF">MC7420_1864</name>
</gene>
<evidence type="ECO:0000256" key="1">
    <source>
        <dbReference type="SAM" id="MobiDB-lite"/>
    </source>
</evidence>
<feature type="region of interest" description="Disordered" evidence="1">
    <location>
        <begin position="65"/>
        <end position="98"/>
    </location>
</feature>
<dbReference type="HOGENOM" id="CLU_1136533_0_0_3"/>
<sequence>MVQSFTLLLLIIRVKIMGTQGTLTDFSLPAIFQWLEKGQKTGVLAIHPFIGVRFASDTNLQSDVSVRGNTGNEEDRASTLKTRHGTSQESVRTSFEPTLPPVAKPKQINSSLQIQHFPNHYIWIAQGRIVAAANRFDGQGLISLIRRDQWVSDRVLSKLLQRCSLNHQPLGLWLKSNGVLDSAQLEQIFEIQLVEQIVPLFQLKNAQFKFELRAALPALEMTGLSISTTEATMMVSGALKQFSG</sequence>
<name>B4VMV1_9CYAN</name>
<feature type="domain" description="PatA-like N-terminal" evidence="2">
    <location>
        <begin position="20"/>
        <end position="47"/>
    </location>
</feature>
<organism evidence="3 4">
    <name type="scientific">Coleofasciculus chthonoplastes PCC 7420</name>
    <dbReference type="NCBI Taxonomy" id="118168"/>
    <lineage>
        <taxon>Bacteria</taxon>
        <taxon>Bacillati</taxon>
        <taxon>Cyanobacteriota</taxon>
        <taxon>Cyanophyceae</taxon>
        <taxon>Coleofasciculales</taxon>
        <taxon>Coleofasciculaceae</taxon>
        <taxon>Coleofasciculus</taxon>
    </lineage>
</organism>
<dbReference type="Proteomes" id="UP000003835">
    <property type="component" value="Unassembled WGS sequence"/>
</dbReference>